<dbReference type="OrthoDB" id="27330at2"/>
<feature type="compositionally biased region" description="Gly residues" evidence="2">
    <location>
        <begin position="433"/>
        <end position="454"/>
    </location>
</feature>
<dbReference type="RefSeq" id="WP_096182675.1">
    <property type="nucleotide sequence ID" value="NZ_BDUF01000075.1"/>
</dbReference>
<feature type="transmembrane region" description="Helical" evidence="3">
    <location>
        <begin position="20"/>
        <end position="39"/>
    </location>
</feature>
<evidence type="ECO:0000313" key="5">
    <source>
        <dbReference type="EMBL" id="GAX90946.1"/>
    </source>
</evidence>
<name>A0A292YP38_9BACL</name>
<comment type="caution">
    <text evidence="5">The sequence shown here is derived from an EMBL/GenBank/DDBJ whole genome shotgun (WGS) entry which is preliminary data.</text>
</comment>
<feature type="domain" description="Cell envelope-related transcriptional attenuator" evidence="4">
    <location>
        <begin position="84"/>
        <end position="230"/>
    </location>
</feature>
<dbReference type="EMBL" id="BDUF01000075">
    <property type="protein sequence ID" value="GAX90946.1"/>
    <property type="molecule type" value="Genomic_DNA"/>
</dbReference>
<comment type="similarity">
    <text evidence="1">Belongs to the LytR/CpsA/Psr (LCP) family.</text>
</comment>
<dbReference type="PANTHER" id="PTHR33392:SF6">
    <property type="entry name" value="POLYISOPRENYL-TEICHOIC ACID--PEPTIDOGLYCAN TEICHOIC ACID TRANSFERASE TAGU"/>
    <property type="match status" value="1"/>
</dbReference>
<evidence type="ECO:0000256" key="3">
    <source>
        <dbReference type="SAM" id="Phobius"/>
    </source>
</evidence>
<gene>
    <name evidence="5" type="ORF">EFBL_2593</name>
</gene>
<feature type="compositionally biased region" description="Low complexity" evidence="2">
    <location>
        <begin position="375"/>
        <end position="397"/>
    </location>
</feature>
<organism evidence="5 6">
    <name type="scientific">Effusibacillus lacus</name>
    <dbReference type="NCBI Taxonomy" id="1348429"/>
    <lineage>
        <taxon>Bacteria</taxon>
        <taxon>Bacillati</taxon>
        <taxon>Bacillota</taxon>
        <taxon>Bacilli</taxon>
        <taxon>Bacillales</taxon>
        <taxon>Alicyclobacillaceae</taxon>
        <taxon>Effusibacillus</taxon>
    </lineage>
</organism>
<keyword evidence="3" id="KW-0812">Transmembrane</keyword>
<feature type="compositionally biased region" description="Gly residues" evidence="2">
    <location>
        <begin position="414"/>
        <end position="424"/>
    </location>
</feature>
<keyword evidence="3" id="KW-0472">Membrane</keyword>
<evidence type="ECO:0000256" key="1">
    <source>
        <dbReference type="ARBA" id="ARBA00006068"/>
    </source>
</evidence>
<dbReference type="InterPro" id="IPR004474">
    <property type="entry name" value="LytR_CpsA_psr"/>
</dbReference>
<evidence type="ECO:0000256" key="2">
    <source>
        <dbReference type="SAM" id="MobiDB-lite"/>
    </source>
</evidence>
<dbReference type="PANTHER" id="PTHR33392">
    <property type="entry name" value="POLYISOPRENYL-TEICHOIC ACID--PEPTIDOGLYCAN TEICHOIC ACID TRANSFERASE TAGU"/>
    <property type="match status" value="1"/>
</dbReference>
<keyword evidence="3" id="KW-1133">Transmembrane helix</keyword>
<reference evidence="6" key="1">
    <citation type="submission" date="2017-07" db="EMBL/GenBank/DDBJ databases">
        <title>Draft genome sequence of Effusibacillus lacus strain skLN1.</title>
        <authorList>
            <person name="Watanabe M."/>
            <person name="Kojima H."/>
            <person name="Fukui M."/>
        </authorList>
    </citation>
    <scope>NUCLEOTIDE SEQUENCE [LARGE SCALE GENOMIC DNA]</scope>
    <source>
        <strain evidence="6">skLN1</strain>
    </source>
</reference>
<dbReference type="AlphaFoldDB" id="A0A292YP38"/>
<dbReference type="Proteomes" id="UP000217785">
    <property type="component" value="Unassembled WGS sequence"/>
</dbReference>
<protein>
    <submittedName>
        <fullName evidence="5">Transcriptional regulator</fullName>
    </submittedName>
</protein>
<dbReference type="NCBIfam" id="TIGR00350">
    <property type="entry name" value="lytR_cpsA_psr"/>
    <property type="match status" value="1"/>
</dbReference>
<proteinExistence type="inferred from homology"/>
<evidence type="ECO:0000313" key="6">
    <source>
        <dbReference type="Proteomes" id="UP000217785"/>
    </source>
</evidence>
<keyword evidence="6" id="KW-1185">Reference proteome</keyword>
<dbReference type="InterPro" id="IPR050922">
    <property type="entry name" value="LytR/CpsA/Psr_CW_biosynth"/>
</dbReference>
<evidence type="ECO:0000259" key="4">
    <source>
        <dbReference type="Pfam" id="PF03816"/>
    </source>
</evidence>
<sequence>METVGRRNGKKSFHKRKGFAYTLLFFAVMFFAGVGYYAYSFYDFVKSTSKPNPLSQTGEDWTGTERVNIALLGVDSRPGEGPPRADTMMVLSIDPQTRDVALFSIMRDTYYKVPGYGFRKINEAHALGGPELVVETLSKFMQIKIHYYVKTDFKGFENIVDVLGGINMYVEKNMYWPDDGPYDINLKKGQQHLNGKQALMYVRFRNDELGDYTRTERQRKFLATLAKELKTTNSLLKMPEILKAVSDDIETNMTFNDMMKLGKLAYNIDLASLDSVQLPPKMDSTGTKFALLDTQRDGASVIIPDLYETRLLVHKILNTGKTVVKTKDDQEPMVHETRPAQTATPSPKPDEAAPDSKTNGTGTKAGENTNSNDKTSGQSNSGTTKNGTGGSSSKPGGTTQGGSTGGSTPNGTGSTSGGSTGGNTSGATKPGDGTTGGSGGTNSGSGSTGSGSGGSSIVPIPVTP</sequence>
<feature type="compositionally biased region" description="Basic and acidic residues" evidence="2">
    <location>
        <begin position="325"/>
        <end position="338"/>
    </location>
</feature>
<accession>A0A292YP38</accession>
<feature type="region of interest" description="Disordered" evidence="2">
    <location>
        <begin position="324"/>
        <end position="464"/>
    </location>
</feature>
<dbReference type="Gene3D" id="3.40.630.190">
    <property type="entry name" value="LCP protein"/>
    <property type="match status" value="1"/>
</dbReference>
<dbReference type="Pfam" id="PF03816">
    <property type="entry name" value="LytR_cpsA_psr"/>
    <property type="match status" value="1"/>
</dbReference>
<feature type="compositionally biased region" description="Polar residues" evidence="2">
    <location>
        <begin position="356"/>
        <end position="374"/>
    </location>
</feature>